<gene>
    <name evidence="1" type="ORF">OG442_16395</name>
</gene>
<dbReference type="EMBL" id="CP109495">
    <property type="protein sequence ID" value="WUX52999.1"/>
    <property type="molecule type" value="Genomic_DNA"/>
</dbReference>
<dbReference type="Proteomes" id="UP001432209">
    <property type="component" value="Chromosome"/>
</dbReference>
<proteinExistence type="predicted"/>
<accession>A0ABZ2A6B0</accession>
<dbReference type="GeneID" id="91344108"/>
<name>A0ABZ2A6B0_STRNV</name>
<organism evidence="1 2">
    <name type="scientific">Streptomyces niveus</name>
    <name type="common">Streptomyces spheroides</name>
    <dbReference type="NCBI Taxonomy" id="193462"/>
    <lineage>
        <taxon>Bacteria</taxon>
        <taxon>Bacillati</taxon>
        <taxon>Actinomycetota</taxon>
        <taxon>Actinomycetes</taxon>
        <taxon>Kitasatosporales</taxon>
        <taxon>Streptomycetaceae</taxon>
        <taxon>Streptomyces</taxon>
    </lineage>
</organism>
<evidence type="ECO:0000313" key="2">
    <source>
        <dbReference type="Proteomes" id="UP001432209"/>
    </source>
</evidence>
<evidence type="ECO:0000313" key="1">
    <source>
        <dbReference type="EMBL" id="WUX52999.1"/>
    </source>
</evidence>
<dbReference type="RefSeq" id="WP_329076621.1">
    <property type="nucleotide sequence ID" value="NZ_CP109389.1"/>
</dbReference>
<protein>
    <recommendedName>
        <fullName evidence="3">Lipoprotein</fullName>
    </recommendedName>
</protein>
<dbReference type="PROSITE" id="PS51257">
    <property type="entry name" value="PROKAR_LIPOPROTEIN"/>
    <property type="match status" value="1"/>
</dbReference>
<keyword evidence="2" id="KW-1185">Reference proteome</keyword>
<evidence type="ECO:0008006" key="3">
    <source>
        <dbReference type="Google" id="ProtNLM"/>
    </source>
</evidence>
<sequence length="181" mass="19155">MNRLGASIVLALVVGLSLGGCSQVKEEGKDKAPAPVRDEQVVEKRVLDASSEIRDAIGLEGKARPWNAFPVKCSGYPSEENVVNMNHTWTFSGVSDESLEEAMGRLRKALPAGGWKIVKDGPDRSQSKAPQIVANSGDGQVSADIRLFLEPPGAERSSSITIFVVSKCFRDGAAGDAADAS</sequence>
<reference evidence="1" key="1">
    <citation type="submission" date="2022-10" db="EMBL/GenBank/DDBJ databases">
        <title>The complete genomes of actinobacterial strains from the NBC collection.</title>
        <authorList>
            <person name="Joergensen T.S."/>
            <person name="Alvarez Arevalo M."/>
            <person name="Sterndorff E.B."/>
            <person name="Faurdal D."/>
            <person name="Vuksanovic O."/>
            <person name="Mourched A.-S."/>
            <person name="Charusanti P."/>
            <person name="Shaw S."/>
            <person name="Blin K."/>
            <person name="Weber T."/>
        </authorList>
    </citation>
    <scope>NUCLEOTIDE SEQUENCE</scope>
    <source>
        <strain evidence="1">NBC_01432</strain>
    </source>
</reference>